<name>F8BXK8_AFIC5</name>
<dbReference type="EMBL" id="CP002826">
    <property type="protein sequence ID" value="AEI06146.1"/>
    <property type="molecule type" value="Genomic_DNA"/>
</dbReference>
<dbReference type="PATRIC" id="fig|504832.7.peg.1521"/>
<evidence type="ECO:0000313" key="3">
    <source>
        <dbReference type="EMBL" id="AEI06146.1"/>
    </source>
</evidence>
<dbReference type="GO" id="GO:0006275">
    <property type="term" value="P:regulation of DNA replication"/>
    <property type="evidence" value="ECO:0007669"/>
    <property type="project" value="InterPro"/>
</dbReference>
<dbReference type="GO" id="GO:0043565">
    <property type="term" value="F:sequence-specific DNA binding"/>
    <property type="evidence" value="ECO:0007669"/>
    <property type="project" value="InterPro"/>
</dbReference>
<evidence type="ECO:0000313" key="4">
    <source>
        <dbReference type="Proteomes" id="UP000007730"/>
    </source>
</evidence>
<dbReference type="InterPro" id="IPR010921">
    <property type="entry name" value="Trp_repressor/repl_initiator"/>
</dbReference>
<feature type="domain" description="Chromosomal replication initiator DnaA C-terminal" evidence="2">
    <location>
        <begin position="27"/>
        <end position="100"/>
    </location>
</feature>
<dbReference type="SUPFAM" id="SSF48295">
    <property type="entry name" value="TrpR-like"/>
    <property type="match status" value="1"/>
</dbReference>
<sequence length="130" mass="14394">MLPTPAYHSSSFSAAPARNPASPPLRDPEAIRRRVAACVIAEFGITADELGFGSRGSPRASLARQVAMYLCHVGFALSFEGIGRLFHRDRTTVAYACRVIEERREEVRFDTRLARLERQCVSAVRRGCGQ</sequence>
<dbReference type="Gene3D" id="1.10.1750.10">
    <property type="match status" value="1"/>
</dbReference>
<dbReference type="SMART" id="SM00760">
    <property type="entry name" value="Bac_DnaA_C"/>
    <property type="match status" value="1"/>
</dbReference>
<feature type="region of interest" description="Disordered" evidence="1">
    <location>
        <begin position="1"/>
        <end position="26"/>
    </location>
</feature>
<evidence type="ECO:0000259" key="2">
    <source>
        <dbReference type="SMART" id="SM00760"/>
    </source>
</evidence>
<protein>
    <recommendedName>
        <fullName evidence="2">Chromosomal replication initiator DnaA C-terminal domain-containing protein</fullName>
    </recommendedName>
</protein>
<dbReference type="AlphaFoldDB" id="F8BXK8"/>
<organism evidence="3 4">
    <name type="scientific">Afipia carboxidovorans (strain ATCC 49405 / DSM 1227 / KCTC 32145 / OM5)</name>
    <name type="common">Oligotropha carboxidovorans</name>
    <dbReference type="NCBI Taxonomy" id="504832"/>
    <lineage>
        <taxon>Bacteria</taxon>
        <taxon>Pseudomonadati</taxon>
        <taxon>Pseudomonadota</taxon>
        <taxon>Alphaproteobacteria</taxon>
        <taxon>Hyphomicrobiales</taxon>
        <taxon>Nitrobacteraceae</taxon>
        <taxon>Afipia</taxon>
    </lineage>
</organism>
<evidence type="ECO:0000256" key="1">
    <source>
        <dbReference type="SAM" id="MobiDB-lite"/>
    </source>
</evidence>
<dbReference type="InterPro" id="IPR013159">
    <property type="entry name" value="DnaA_C"/>
</dbReference>
<dbReference type="CDD" id="cd06571">
    <property type="entry name" value="Bac_DnaA_C"/>
    <property type="match status" value="1"/>
</dbReference>
<dbReference type="STRING" id="504832.OCA5_c14300"/>
<keyword evidence="4" id="KW-1185">Reference proteome</keyword>
<dbReference type="RefSeq" id="WP_013912998.1">
    <property type="nucleotide sequence ID" value="NC_011386.1"/>
</dbReference>
<dbReference type="HOGENOM" id="CLU_155872_1_0_5"/>
<dbReference type="KEGG" id="ocg:OCA5_c14300"/>
<dbReference type="OrthoDB" id="8480222at2"/>
<accession>F8BXK8</accession>
<gene>
    <name evidence="3" type="ordered locus">OCA5_c14300</name>
</gene>
<proteinExistence type="predicted"/>
<feature type="compositionally biased region" description="Low complexity" evidence="1">
    <location>
        <begin position="9"/>
        <end position="20"/>
    </location>
</feature>
<dbReference type="GO" id="GO:0006270">
    <property type="term" value="P:DNA replication initiation"/>
    <property type="evidence" value="ECO:0007669"/>
    <property type="project" value="InterPro"/>
</dbReference>
<dbReference type="Proteomes" id="UP000007730">
    <property type="component" value="Chromosome"/>
</dbReference>
<reference evidence="3 4" key="1">
    <citation type="journal article" date="2011" name="J. Bacteriol.">
        <title>Complete genome sequences of the chemolithoautotrophic Oligotropha carboxidovorans strains OM4 and OM5.</title>
        <authorList>
            <person name="Volland S."/>
            <person name="Rachinger M."/>
            <person name="Strittmatter A."/>
            <person name="Daniel R."/>
            <person name="Gottschalk G."/>
            <person name="Meyer O."/>
        </authorList>
    </citation>
    <scope>NUCLEOTIDE SEQUENCE [LARGE SCALE GENOMIC DNA]</scope>
    <source>
        <strain evidence="4">ATCC 49405 / DSM 1227 / KCTC 32145 / OM5</strain>
    </source>
</reference>
<dbReference type="GO" id="GO:0005524">
    <property type="term" value="F:ATP binding"/>
    <property type="evidence" value="ECO:0007669"/>
    <property type="project" value="InterPro"/>
</dbReference>
<dbReference type="Pfam" id="PF08299">
    <property type="entry name" value="Bac_DnaA_C"/>
    <property type="match status" value="1"/>
</dbReference>